<comment type="similarity">
    <text evidence="2">Belongs to the periplasmic pilus chaperone family.</text>
</comment>
<dbReference type="Gene3D" id="2.60.40.10">
    <property type="entry name" value="Immunoglobulins"/>
    <property type="match status" value="2"/>
</dbReference>
<name>A0AAN1TXT0_9GAMM</name>
<dbReference type="EMBL" id="CP028351">
    <property type="protein sequence ID" value="AVV39875.1"/>
    <property type="molecule type" value="Genomic_DNA"/>
</dbReference>
<dbReference type="PRINTS" id="PR00969">
    <property type="entry name" value="CHAPERONPILI"/>
</dbReference>
<evidence type="ECO:0000256" key="6">
    <source>
        <dbReference type="ARBA" id="ARBA00023186"/>
    </source>
</evidence>
<dbReference type="PANTHER" id="PTHR30251:SF2">
    <property type="entry name" value="FIMBRIAL CHAPERONE YADV-RELATED"/>
    <property type="match status" value="1"/>
</dbReference>
<keyword evidence="5" id="KW-0574">Periplasm</keyword>
<evidence type="ECO:0000256" key="5">
    <source>
        <dbReference type="ARBA" id="ARBA00022764"/>
    </source>
</evidence>
<dbReference type="Pfam" id="PF02753">
    <property type="entry name" value="PapD_C"/>
    <property type="match status" value="1"/>
</dbReference>
<evidence type="ECO:0000256" key="1">
    <source>
        <dbReference type="ARBA" id="ARBA00004418"/>
    </source>
</evidence>
<evidence type="ECO:0000259" key="8">
    <source>
        <dbReference type="Pfam" id="PF00345"/>
    </source>
</evidence>
<dbReference type="SUPFAM" id="SSF49354">
    <property type="entry name" value="PapD-like"/>
    <property type="match status" value="1"/>
</dbReference>
<dbReference type="PANTHER" id="PTHR30251">
    <property type="entry name" value="PILUS ASSEMBLY CHAPERONE"/>
    <property type="match status" value="1"/>
</dbReference>
<evidence type="ECO:0000313" key="11">
    <source>
        <dbReference type="Proteomes" id="UP000241538"/>
    </source>
</evidence>
<dbReference type="InterPro" id="IPR050643">
    <property type="entry name" value="Periplasmic_pilus_chap"/>
</dbReference>
<dbReference type="GO" id="GO:0030288">
    <property type="term" value="C:outer membrane-bounded periplasmic space"/>
    <property type="evidence" value="ECO:0007669"/>
    <property type="project" value="InterPro"/>
</dbReference>
<dbReference type="AlphaFoldDB" id="A0AAN1TXT0"/>
<comment type="subcellular location">
    <subcellularLocation>
        <location evidence="1">Periplasm</location>
    </subcellularLocation>
</comment>
<dbReference type="InterPro" id="IPR036316">
    <property type="entry name" value="Pili_assmbl_chap_C_dom_sf"/>
</dbReference>
<feature type="domain" description="Pili assembly chaperone C-terminal" evidence="9">
    <location>
        <begin position="173"/>
        <end position="237"/>
    </location>
</feature>
<keyword evidence="10" id="KW-0614">Plasmid</keyword>
<evidence type="ECO:0000256" key="3">
    <source>
        <dbReference type="ARBA" id="ARBA00022558"/>
    </source>
</evidence>
<protein>
    <submittedName>
        <fullName evidence="10">Molecular chaperone</fullName>
    </submittedName>
</protein>
<organism evidence="10 11">
    <name type="scientific">Pantoea vagans</name>
    <dbReference type="NCBI Taxonomy" id="470934"/>
    <lineage>
        <taxon>Bacteria</taxon>
        <taxon>Pseudomonadati</taxon>
        <taxon>Pseudomonadota</taxon>
        <taxon>Gammaproteobacteria</taxon>
        <taxon>Enterobacterales</taxon>
        <taxon>Erwiniaceae</taxon>
        <taxon>Pantoea</taxon>
    </lineage>
</organism>
<proteinExistence type="inferred from homology"/>
<feature type="domain" description="Pili assembly chaperone N-terminal" evidence="8">
    <location>
        <begin position="26"/>
        <end position="146"/>
    </location>
</feature>
<sequence>MKKKSFKFLISCLLTCAMTSSAFASVTIIGTRVIYPASEKEVTVRLDNRGDHPALVQAWVDDGNPDEAVDKINVPFVLLPPVFRMEANKGQTLRIVFTGASLPTGKESIFWLNVLDIPPRDKSLANQNQLQMAIRSRIKIFYRPVQFDTAQANKAASGLVWRHGQKPNFLSATNNSPFYVNVSQINAEDSAGHKLVSEKGEMLAPGETKEFPLKGMSTSQIKTTFKYQYLDDFGAARKVESKINE</sequence>
<keyword evidence="3" id="KW-1029">Fimbrium biogenesis</keyword>
<dbReference type="FunFam" id="2.60.40.10:FF:000458">
    <property type="entry name" value="Molecular chaperone FimC"/>
    <property type="match status" value="1"/>
</dbReference>
<dbReference type="Proteomes" id="UP000241538">
    <property type="component" value="Plasmid pPV989-167"/>
</dbReference>
<geneLocation type="plasmid" evidence="11">
    <name>ppv989-167</name>
</geneLocation>
<keyword evidence="4 7" id="KW-0732">Signal</keyword>
<evidence type="ECO:0000259" key="9">
    <source>
        <dbReference type="Pfam" id="PF02753"/>
    </source>
</evidence>
<dbReference type="InterPro" id="IPR013783">
    <property type="entry name" value="Ig-like_fold"/>
</dbReference>
<evidence type="ECO:0000313" key="10">
    <source>
        <dbReference type="EMBL" id="AVV39875.1"/>
    </source>
</evidence>
<dbReference type="InterPro" id="IPR016148">
    <property type="entry name" value="Pili_assmbl_chaperone_C"/>
</dbReference>
<dbReference type="GO" id="GO:0071555">
    <property type="term" value="P:cell wall organization"/>
    <property type="evidence" value="ECO:0007669"/>
    <property type="project" value="InterPro"/>
</dbReference>
<reference evidence="10 11" key="1">
    <citation type="journal article" date="2018" name="Int J Genomics">
        <title>Comparative Genomics Analysis of Plasmid pPV989-94 from a Clinical Isolate of Pantoea vagans PV989.</title>
        <authorList>
            <person name="Xu L."/>
            <person name="Yin M."/>
            <person name="Zhu T."/>
            <person name="Lu J."/>
            <person name="Bao Q."/>
        </authorList>
    </citation>
    <scope>NUCLEOTIDE SEQUENCE [LARGE SCALE GENOMIC DNA]</scope>
    <source>
        <strain evidence="10 11">PV989</strain>
    </source>
</reference>
<dbReference type="InterPro" id="IPR008962">
    <property type="entry name" value="PapD-like_sf"/>
</dbReference>
<evidence type="ECO:0000256" key="4">
    <source>
        <dbReference type="ARBA" id="ARBA00022729"/>
    </source>
</evidence>
<dbReference type="Pfam" id="PF00345">
    <property type="entry name" value="PapD_N"/>
    <property type="match status" value="1"/>
</dbReference>
<accession>A0AAN1TXT0</accession>
<dbReference type="InterPro" id="IPR001829">
    <property type="entry name" value="Pili_assmbl_chaperone_bac"/>
</dbReference>
<evidence type="ECO:0000256" key="7">
    <source>
        <dbReference type="SAM" id="SignalP"/>
    </source>
</evidence>
<dbReference type="RefSeq" id="WP_107320495.1">
    <property type="nucleotide sequence ID" value="NZ_CP028351.1"/>
</dbReference>
<keyword evidence="6" id="KW-0143">Chaperone</keyword>
<evidence type="ECO:0000256" key="2">
    <source>
        <dbReference type="ARBA" id="ARBA00007399"/>
    </source>
</evidence>
<gene>
    <name evidence="10" type="ORF">C9381_21830</name>
</gene>
<feature type="signal peptide" evidence="7">
    <location>
        <begin position="1"/>
        <end position="24"/>
    </location>
</feature>
<feature type="chain" id="PRO_5042990867" evidence="7">
    <location>
        <begin position="25"/>
        <end position="245"/>
    </location>
</feature>
<dbReference type="InterPro" id="IPR016147">
    <property type="entry name" value="Pili_assmbl_chaperone_N"/>
</dbReference>
<dbReference type="SUPFAM" id="SSF49584">
    <property type="entry name" value="Periplasmic chaperone C-domain"/>
    <property type="match status" value="1"/>
</dbReference>